<reference evidence="3 4" key="2">
    <citation type="submission" date="2024-07" db="EMBL/GenBank/DDBJ databases">
        <authorList>
            <person name="Akdeniz Z."/>
        </authorList>
    </citation>
    <scope>NUCLEOTIDE SEQUENCE [LARGE SCALE GENOMIC DNA]</scope>
</reference>
<sequence length="112" mass="12710">MCCNPGCCNNRYACVQTFYCFLFISILVAGIMMLLLDEGFEFAYCITMVIVGFFGFIITCCYSCITTTKDESQCLLQQVQYVPAQQQQQSIQSPMYRMQQSQSNSGLIPNQI</sequence>
<dbReference type="EMBL" id="CAXDID020000350">
    <property type="protein sequence ID" value="CAL6081108.1"/>
    <property type="molecule type" value="Genomic_DNA"/>
</dbReference>
<dbReference type="EMBL" id="CATOUU010000519">
    <property type="protein sequence ID" value="CAI9932649.1"/>
    <property type="molecule type" value="Genomic_DNA"/>
</dbReference>
<evidence type="ECO:0000313" key="3">
    <source>
        <dbReference type="EMBL" id="CAL6081108.1"/>
    </source>
</evidence>
<organism evidence="2">
    <name type="scientific">Hexamita inflata</name>
    <dbReference type="NCBI Taxonomy" id="28002"/>
    <lineage>
        <taxon>Eukaryota</taxon>
        <taxon>Metamonada</taxon>
        <taxon>Diplomonadida</taxon>
        <taxon>Hexamitidae</taxon>
        <taxon>Hexamitinae</taxon>
        <taxon>Hexamita</taxon>
    </lineage>
</organism>
<feature type="transmembrane region" description="Helical" evidence="1">
    <location>
        <begin position="12"/>
        <end position="36"/>
    </location>
</feature>
<gene>
    <name evidence="2" type="ORF">HINF_LOCUS20294</name>
    <name evidence="3" type="ORF">HINF_LOCUS60186</name>
</gene>
<accession>A0AA86TXL0</accession>
<keyword evidence="4" id="KW-1185">Reference proteome</keyword>
<keyword evidence="1" id="KW-1133">Transmembrane helix</keyword>
<keyword evidence="1" id="KW-0472">Membrane</keyword>
<keyword evidence="1" id="KW-0812">Transmembrane</keyword>
<name>A0AA86TXL0_9EUKA</name>
<dbReference type="Proteomes" id="UP001642409">
    <property type="component" value="Unassembled WGS sequence"/>
</dbReference>
<reference evidence="2" key="1">
    <citation type="submission" date="2023-06" db="EMBL/GenBank/DDBJ databases">
        <authorList>
            <person name="Kurt Z."/>
        </authorList>
    </citation>
    <scope>NUCLEOTIDE SEQUENCE</scope>
</reference>
<proteinExistence type="predicted"/>
<evidence type="ECO:0000256" key="1">
    <source>
        <dbReference type="SAM" id="Phobius"/>
    </source>
</evidence>
<evidence type="ECO:0000313" key="4">
    <source>
        <dbReference type="Proteomes" id="UP001642409"/>
    </source>
</evidence>
<comment type="caution">
    <text evidence="2">The sequence shown here is derived from an EMBL/GenBank/DDBJ whole genome shotgun (WGS) entry which is preliminary data.</text>
</comment>
<dbReference type="AlphaFoldDB" id="A0AA86TXL0"/>
<protein>
    <submittedName>
        <fullName evidence="3">Hypothetical_protein</fullName>
    </submittedName>
</protein>
<feature type="transmembrane region" description="Helical" evidence="1">
    <location>
        <begin position="42"/>
        <end position="65"/>
    </location>
</feature>
<evidence type="ECO:0000313" key="2">
    <source>
        <dbReference type="EMBL" id="CAI9932649.1"/>
    </source>
</evidence>